<protein>
    <submittedName>
        <fullName evidence="2">Uncharacterized protein</fullName>
    </submittedName>
</protein>
<keyword evidence="3" id="KW-1185">Reference proteome</keyword>
<reference evidence="2" key="1">
    <citation type="submission" date="2023-07" db="EMBL/GenBank/DDBJ databases">
        <authorList>
            <consortium name="CYATHOMIX"/>
        </authorList>
    </citation>
    <scope>NUCLEOTIDE SEQUENCE</scope>
    <source>
        <strain evidence="2">N/A</strain>
    </source>
</reference>
<proteinExistence type="predicted"/>
<evidence type="ECO:0000313" key="2">
    <source>
        <dbReference type="EMBL" id="CAJ0593566.1"/>
    </source>
</evidence>
<dbReference type="AlphaFoldDB" id="A0AA36DVI2"/>
<feature type="region of interest" description="Disordered" evidence="1">
    <location>
        <begin position="23"/>
        <end position="67"/>
    </location>
</feature>
<gene>
    <name evidence="2" type="ORF">CYNAS_LOCUS5549</name>
</gene>
<dbReference type="EMBL" id="CATQJL010000112">
    <property type="protein sequence ID" value="CAJ0593566.1"/>
    <property type="molecule type" value="Genomic_DNA"/>
</dbReference>
<dbReference type="Proteomes" id="UP001176961">
    <property type="component" value="Unassembled WGS sequence"/>
</dbReference>
<evidence type="ECO:0000256" key="1">
    <source>
        <dbReference type="SAM" id="MobiDB-lite"/>
    </source>
</evidence>
<organism evidence="2 3">
    <name type="scientific">Cylicocyclus nassatus</name>
    <name type="common">Nematode worm</name>
    <dbReference type="NCBI Taxonomy" id="53992"/>
    <lineage>
        <taxon>Eukaryota</taxon>
        <taxon>Metazoa</taxon>
        <taxon>Ecdysozoa</taxon>
        <taxon>Nematoda</taxon>
        <taxon>Chromadorea</taxon>
        <taxon>Rhabditida</taxon>
        <taxon>Rhabditina</taxon>
        <taxon>Rhabditomorpha</taxon>
        <taxon>Strongyloidea</taxon>
        <taxon>Strongylidae</taxon>
        <taxon>Cylicocyclus</taxon>
    </lineage>
</organism>
<sequence>MIVHEKAVPSTEYFDEAMGEMVTVPGNMHKEPTSKKRRKERRRKAREAMKNGLVPDEVDNDTRRRRR</sequence>
<accession>A0AA36DVI2</accession>
<feature type="compositionally biased region" description="Basic residues" evidence="1">
    <location>
        <begin position="35"/>
        <end position="45"/>
    </location>
</feature>
<name>A0AA36DVI2_CYLNA</name>
<evidence type="ECO:0000313" key="3">
    <source>
        <dbReference type="Proteomes" id="UP001176961"/>
    </source>
</evidence>
<comment type="caution">
    <text evidence="2">The sequence shown here is derived from an EMBL/GenBank/DDBJ whole genome shotgun (WGS) entry which is preliminary data.</text>
</comment>